<evidence type="ECO:0000313" key="5">
    <source>
        <dbReference type="EMBL" id="CAI8012984.1"/>
    </source>
</evidence>
<dbReference type="AlphaFoldDB" id="A0AA35WA44"/>
<comment type="caution">
    <text evidence="5">The sequence shown here is derived from an EMBL/GenBank/DDBJ whole genome shotgun (WGS) entry which is preliminary data.</text>
</comment>
<dbReference type="Gene3D" id="3.20.20.105">
    <property type="entry name" value="Queuine tRNA-ribosyltransferase-like"/>
    <property type="match status" value="1"/>
</dbReference>
<evidence type="ECO:0000256" key="3">
    <source>
        <dbReference type="ARBA" id="ARBA00022694"/>
    </source>
</evidence>
<keyword evidence="3" id="KW-0819">tRNA processing</keyword>
<dbReference type="GO" id="GO:0005829">
    <property type="term" value="C:cytosol"/>
    <property type="evidence" value="ECO:0007669"/>
    <property type="project" value="TreeGrafter"/>
</dbReference>
<dbReference type="InterPro" id="IPR004803">
    <property type="entry name" value="TGT"/>
</dbReference>
<dbReference type="NCBIfam" id="TIGR00449">
    <property type="entry name" value="tgt_general"/>
    <property type="match status" value="1"/>
</dbReference>
<dbReference type="Pfam" id="PF01702">
    <property type="entry name" value="TGT"/>
    <property type="match status" value="1"/>
</dbReference>
<evidence type="ECO:0000313" key="6">
    <source>
        <dbReference type="Proteomes" id="UP001174909"/>
    </source>
</evidence>
<evidence type="ECO:0000256" key="2">
    <source>
        <dbReference type="ARBA" id="ARBA00022679"/>
    </source>
</evidence>
<reference evidence="5" key="1">
    <citation type="submission" date="2023-03" db="EMBL/GenBank/DDBJ databases">
        <authorList>
            <person name="Steffen K."/>
            <person name="Cardenas P."/>
        </authorList>
    </citation>
    <scope>NUCLEOTIDE SEQUENCE</scope>
</reference>
<gene>
    <name evidence="5" type="ORF">GBAR_LOCUS8284</name>
</gene>
<organism evidence="5 6">
    <name type="scientific">Geodia barretti</name>
    <name type="common">Barrett's horny sponge</name>
    <dbReference type="NCBI Taxonomy" id="519541"/>
    <lineage>
        <taxon>Eukaryota</taxon>
        <taxon>Metazoa</taxon>
        <taxon>Porifera</taxon>
        <taxon>Demospongiae</taxon>
        <taxon>Heteroscleromorpha</taxon>
        <taxon>Tetractinellida</taxon>
        <taxon>Astrophorina</taxon>
        <taxon>Geodiidae</taxon>
        <taxon>Geodia</taxon>
    </lineage>
</organism>
<name>A0AA35WA44_GEOBA</name>
<accession>A0AA35WA44</accession>
<keyword evidence="6" id="KW-1185">Reference proteome</keyword>
<keyword evidence="1" id="KW-0328">Glycosyltransferase</keyword>
<proteinExistence type="predicted"/>
<protein>
    <submittedName>
        <fullName evidence="5">Queuine tRNA-ribosyltransferase</fullName>
    </submittedName>
</protein>
<dbReference type="Proteomes" id="UP001174909">
    <property type="component" value="Unassembled WGS sequence"/>
</dbReference>
<dbReference type="PANTHER" id="PTHR46499">
    <property type="entry name" value="QUEUINE TRNA-RIBOSYLTRANSFERASE"/>
    <property type="match status" value="1"/>
</dbReference>
<dbReference type="PANTHER" id="PTHR46499:SF1">
    <property type="entry name" value="QUEUINE TRNA-RIBOSYLTRANSFERASE"/>
    <property type="match status" value="1"/>
</dbReference>
<keyword evidence="2" id="KW-0808">Transferase</keyword>
<dbReference type="InterPro" id="IPR002616">
    <property type="entry name" value="tRNA_ribo_trans-like"/>
</dbReference>
<dbReference type="EMBL" id="CASHTH010001226">
    <property type="protein sequence ID" value="CAI8012984.1"/>
    <property type="molecule type" value="Genomic_DNA"/>
</dbReference>
<dbReference type="SUPFAM" id="SSF51713">
    <property type="entry name" value="tRNA-guanine transglycosylase"/>
    <property type="match status" value="1"/>
</dbReference>
<dbReference type="GO" id="GO:0008616">
    <property type="term" value="P:tRNA queuosine(34) biosynthetic process"/>
    <property type="evidence" value="ECO:0007669"/>
    <property type="project" value="TreeGrafter"/>
</dbReference>
<dbReference type="NCBIfam" id="TIGR00430">
    <property type="entry name" value="Q_tRNA_tgt"/>
    <property type="match status" value="1"/>
</dbReference>
<feature type="domain" description="tRNA-guanine(15) transglycosylase-like" evidence="4">
    <location>
        <begin position="3"/>
        <end position="271"/>
    </location>
</feature>
<evidence type="ECO:0000259" key="4">
    <source>
        <dbReference type="Pfam" id="PF01702"/>
    </source>
</evidence>
<dbReference type="GO" id="GO:0008479">
    <property type="term" value="F:tRNA-guanosine(34) queuine transglycosylase activity"/>
    <property type="evidence" value="ECO:0007669"/>
    <property type="project" value="InterPro"/>
</dbReference>
<dbReference type="InterPro" id="IPR050076">
    <property type="entry name" value="ArchSynthase1/Queuine_TRR"/>
</dbReference>
<evidence type="ECO:0000256" key="1">
    <source>
        <dbReference type="ARBA" id="ARBA00022676"/>
    </source>
</evidence>
<sequence>MGTLRRVNDDGIVFRSHIDGSEHRFTPESAIINQHGIGADIIMCFDQCVFSAGDPAAVREAMERTHRWAQACYDTHARSGQSGRQALFGIVQGGTVPELRRQSAQYITGIPFDGYAIGGLAVGETKAEMHDVTGLVCEGLPTDRPRYLMGVGSPEDLVNSVALGVDMFDCVLPTRVARNGALFTPTGRVSIANRRFAEQDAPLDDTCDCYACGNYTAAYLRHLFKAGEMLGPRLASIHNLRFILRLMSDMRSAIAERRFAAFRANFLDTYQPTDEGRRQAQKHRWIEERGA</sequence>
<dbReference type="InterPro" id="IPR036511">
    <property type="entry name" value="TGT-like_sf"/>
</dbReference>